<comment type="caution">
    <text evidence="1">The sequence shown here is derived from an EMBL/GenBank/DDBJ whole genome shotgun (WGS) entry which is preliminary data.</text>
</comment>
<dbReference type="Proteomes" id="UP000003490">
    <property type="component" value="Unassembled WGS sequence"/>
</dbReference>
<evidence type="ECO:0000313" key="1">
    <source>
        <dbReference type="EMBL" id="EDO60924.1"/>
    </source>
</evidence>
<reference evidence="1 2" key="1">
    <citation type="submission" date="2007-08" db="EMBL/GenBank/DDBJ databases">
        <title>Draft genome sequence of Clostridium leptum (DSM 753).</title>
        <authorList>
            <person name="Sudarsanam P."/>
            <person name="Ley R."/>
            <person name="Guruge J."/>
            <person name="Turnbaugh P.J."/>
            <person name="Mahowald M."/>
            <person name="Liep D."/>
            <person name="Gordon J."/>
        </authorList>
    </citation>
    <scope>NUCLEOTIDE SEQUENCE [LARGE SCALE GENOMIC DNA]</scope>
    <source>
        <strain evidence="1 2">DSM 753</strain>
    </source>
</reference>
<proteinExistence type="predicted"/>
<dbReference type="AlphaFoldDB" id="A7VVC4"/>
<reference evidence="1 2" key="2">
    <citation type="submission" date="2007-08" db="EMBL/GenBank/DDBJ databases">
        <authorList>
            <person name="Fulton L."/>
            <person name="Clifton S."/>
            <person name="Fulton B."/>
            <person name="Xu J."/>
            <person name="Minx P."/>
            <person name="Pepin K.H."/>
            <person name="Johnson M."/>
            <person name="Thiruvilangam P."/>
            <person name="Bhonagiri V."/>
            <person name="Nash W.E."/>
            <person name="Wang C."/>
            <person name="Mardis E.R."/>
            <person name="Wilson R.K."/>
        </authorList>
    </citation>
    <scope>NUCLEOTIDE SEQUENCE [LARGE SCALE GENOMIC DNA]</scope>
    <source>
        <strain evidence="1 2">DSM 753</strain>
    </source>
</reference>
<dbReference type="EMBL" id="ABCB02000019">
    <property type="protein sequence ID" value="EDO60924.1"/>
    <property type="molecule type" value="Genomic_DNA"/>
</dbReference>
<sequence>MLKLILSGLSPSGVSGHAEFISVAALALPSRKAAAFANDSSGDFLPLSACAARLTPRVLLRANVLFTG</sequence>
<dbReference type="HOGENOM" id="CLU_2786534_0_0_9"/>
<evidence type="ECO:0000313" key="2">
    <source>
        <dbReference type="Proteomes" id="UP000003490"/>
    </source>
</evidence>
<gene>
    <name evidence="1" type="ORF">CLOLEP_02536</name>
</gene>
<protein>
    <submittedName>
        <fullName evidence="1">Uncharacterized protein</fullName>
    </submittedName>
</protein>
<name>A7VVC4_9FIRM</name>
<accession>A7VVC4</accession>
<organism evidence="1 2">
    <name type="scientific">[Clostridium] leptum DSM 753</name>
    <dbReference type="NCBI Taxonomy" id="428125"/>
    <lineage>
        <taxon>Bacteria</taxon>
        <taxon>Bacillati</taxon>
        <taxon>Bacillota</taxon>
        <taxon>Clostridia</taxon>
        <taxon>Eubacteriales</taxon>
        <taxon>Oscillospiraceae</taxon>
        <taxon>Oscillospiraceae incertae sedis</taxon>
    </lineage>
</organism>